<dbReference type="RefSeq" id="WP_072755082.1">
    <property type="nucleotide sequence ID" value="NZ_FQUK01000006.1"/>
</dbReference>
<comment type="similarity">
    <text evidence="3 12">Belongs to the ExbD/TolR family.</text>
</comment>
<evidence type="ECO:0000256" key="11">
    <source>
        <dbReference type="ARBA" id="ARBA00023136"/>
    </source>
</evidence>
<dbReference type="STRING" id="213588.SAMN02745204_00526"/>
<proteinExistence type="inferred from homology"/>
<dbReference type="PANTHER" id="PTHR30558">
    <property type="entry name" value="EXBD MEMBRANE COMPONENT OF PMF-DRIVEN MACROMOLECULE IMPORT SYSTEM"/>
    <property type="match status" value="1"/>
</dbReference>
<keyword evidence="10 14" id="KW-1133">Transmembrane helix</keyword>
<dbReference type="EMBL" id="FQUK01000006">
    <property type="protein sequence ID" value="SHE48637.1"/>
    <property type="molecule type" value="Genomic_DNA"/>
</dbReference>
<evidence type="ECO:0000256" key="13">
    <source>
        <dbReference type="SAM" id="MobiDB-lite"/>
    </source>
</evidence>
<evidence type="ECO:0000256" key="8">
    <source>
        <dbReference type="ARBA" id="ARBA00022692"/>
    </source>
</evidence>
<evidence type="ECO:0000256" key="4">
    <source>
        <dbReference type="ARBA" id="ARBA00011471"/>
    </source>
</evidence>
<keyword evidence="5 12" id="KW-0813">Transport</keyword>
<keyword evidence="6" id="KW-1003">Cell membrane</keyword>
<dbReference type="Proteomes" id="UP000242857">
    <property type="component" value="Unassembled WGS sequence"/>
</dbReference>
<comment type="subunit">
    <text evidence="4">The accessory proteins ExbB and ExbD seem to form a complex with TonB.</text>
</comment>
<evidence type="ECO:0000313" key="15">
    <source>
        <dbReference type="EMBL" id="SHE48637.1"/>
    </source>
</evidence>
<dbReference type="GO" id="GO:0005886">
    <property type="term" value="C:plasma membrane"/>
    <property type="evidence" value="ECO:0007669"/>
    <property type="project" value="UniProtKB-SubCell"/>
</dbReference>
<name>A0A1M4TWF9_9GAMM</name>
<evidence type="ECO:0000256" key="14">
    <source>
        <dbReference type="SAM" id="Phobius"/>
    </source>
</evidence>
<accession>A0A1M4TWF9</accession>
<evidence type="ECO:0000256" key="2">
    <source>
        <dbReference type="ARBA" id="ARBA00004249"/>
    </source>
</evidence>
<keyword evidence="7" id="KW-0997">Cell inner membrane</keyword>
<evidence type="ECO:0000256" key="9">
    <source>
        <dbReference type="ARBA" id="ARBA00022927"/>
    </source>
</evidence>
<evidence type="ECO:0000256" key="1">
    <source>
        <dbReference type="ARBA" id="ARBA00003540"/>
    </source>
</evidence>
<keyword evidence="16" id="KW-1185">Reference proteome</keyword>
<evidence type="ECO:0000256" key="6">
    <source>
        <dbReference type="ARBA" id="ARBA00022475"/>
    </source>
</evidence>
<dbReference type="InterPro" id="IPR003400">
    <property type="entry name" value="ExbD"/>
</dbReference>
<feature type="transmembrane region" description="Helical" evidence="14">
    <location>
        <begin position="20"/>
        <end position="40"/>
    </location>
</feature>
<dbReference type="GO" id="GO:0022857">
    <property type="term" value="F:transmembrane transporter activity"/>
    <property type="evidence" value="ECO:0007669"/>
    <property type="project" value="InterPro"/>
</dbReference>
<comment type="function">
    <text evidence="1">Involved in the TonB-dependent energy-dependent transport of various receptor-bound substrates.</text>
</comment>
<keyword evidence="11 14" id="KW-0472">Membrane</keyword>
<feature type="region of interest" description="Disordered" evidence="13">
    <location>
        <begin position="79"/>
        <end position="104"/>
    </location>
</feature>
<evidence type="ECO:0000256" key="12">
    <source>
        <dbReference type="RuleBase" id="RU003879"/>
    </source>
</evidence>
<comment type="subcellular location">
    <subcellularLocation>
        <location evidence="2">Cell inner membrane</location>
        <topology evidence="2">Single-pass type II membrane protein</topology>
    </subcellularLocation>
    <subcellularLocation>
        <location evidence="12">Cell membrane</location>
        <topology evidence="12">Single-pass type II membrane protein</topology>
    </subcellularLocation>
</comment>
<evidence type="ECO:0000256" key="5">
    <source>
        <dbReference type="ARBA" id="ARBA00022448"/>
    </source>
</evidence>
<evidence type="ECO:0000256" key="7">
    <source>
        <dbReference type="ARBA" id="ARBA00022519"/>
    </source>
</evidence>
<dbReference type="Gene3D" id="3.30.420.270">
    <property type="match status" value="1"/>
</dbReference>
<dbReference type="Pfam" id="PF02472">
    <property type="entry name" value="ExbD"/>
    <property type="match status" value="1"/>
</dbReference>
<sequence length="143" mass="15627">MGASVGNKEDGAPMAEINVTPLVDVMLVMLIIFMITTPLMNHKVKVALPEAKVEKKKEEKQQVPPITITVTENGELFLNDEPSSKSAIESRLSVEAQKTPQPPVQIRADKTTQYHLISEVVKIAQQQGIAKVGFVTTPPKKGQ</sequence>
<gene>
    <name evidence="15" type="ORF">SAMN02745204_00526</name>
</gene>
<dbReference type="PANTHER" id="PTHR30558:SF12">
    <property type="entry name" value="BIOPOLYMER TRANSPORT PROTEIN EXBD"/>
    <property type="match status" value="1"/>
</dbReference>
<organism evidence="15 16">
    <name type="scientific">Thermomonas hydrothermalis</name>
    <dbReference type="NCBI Taxonomy" id="213588"/>
    <lineage>
        <taxon>Bacteria</taxon>
        <taxon>Pseudomonadati</taxon>
        <taxon>Pseudomonadota</taxon>
        <taxon>Gammaproteobacteria</taxon>
        <taxon>Lysobacterales</taxon>
        <taxon>Lysobacteraceae</taxon>
        <taxon>Thermomonas</taxon>
    </lineage>
</organism>
<evidence type="ECO:0000313" key="16">
    <source>
        <dbReference type="Proteomes" id="UP000242857"/>
    </source>
</evidence>
<evidence type="ECO:0000256" key="10">
    <source>
        <dbReference type="ARBA" id="ARBA00022989"/>
    </source>
</evidence>
<reference evidence="16" key="1">
    <citation type="submission" date="2016-11" db="EMBL/GenBank/DDBJ databases">
        <authorList>
            <person name="Varghese N."/>
            <person name="Submissions S."/>
        </authorList>
    </citation>
    <scope>NUCLEOTIDE SEQUENCE [LARGE SCALE GENOMIC DNA]</scope>
    <source>
        <strain evidence="16">DSM 14834</strain>
    </source>
</reference>
<dbReference type="AlphaFoldDB" id="A0A1M4TWF9"/>
<protein>
    <submittedName>
        <fullName evidence="15">Biopolymer transport protein ExbD</fullName>
    </submittedName>
</protein>
<evidence type="ECO:0000256" key="3">
    <source>
        <dbReference type="ARBA" id="ARBA00005811"/>
    </source>
</evidence>
<keyword evidence="9 12" id="KW-0653">Protein transport</keyword>
<keyword evidence="8 12" id="KW-0812">Transmembrane</keyword>
<dbReference type="GO" id="GO:0015031">
    <property type="term" value="P:protein transport"/>
    <property type="evidence" value="ECO:0007669"/>
    <property type="project" value="UniProtKB-KW"/>
</dbReference>